<sequence length="50" mass="5674">MFRRRRAVGRWLLYGYFGQQFEPTSAVADGFRSSWGLSLSENGALGLFTN</sequence>
<evidence type="ECO:0000313" key="1">
    <source>
        <dbReference type="EMBL" id="QUJ73554.1"/>
    </source>
</evidence>
<gene>
    <name evidence="1" type="ORF">KDQ40_07370</name>
</gene>
<dbReference type="KEGG" id="hsin:KDQ40_07370"/>
<reference evidence="1" key="1">
    <citation type="submission" date="2021-04" db="EMBL/GenBank/DDBJ databases">
        <title>Complete Genome sequence and Methylome Analysis of the Haloarchaeon Haloarcula sinaiiensis.</title>
        <authorList>
            <person name="Fomenkov A."/>
            <person name="DasSarma P."/>
            <person name="DasSarma S."/>
            <person name="Roberts R.J."/>
        </authorList>
    </citation>
    <scope>NUCLEOTIDE SEQUENCE</scope>
    <source>
        <strain evidence="1">ATCC 33800</strain>
    </source>
</reference>
<organism evidence="1 2">
    <name type="scientific">Haloarcula marismortui ATCC 33800</name>
    <dbReference type="NCBI Taxonomy" id="662476"/>
    <lineage>
        <taxon>Archaea</taxon>
        <taxon>Methanobacteriati</taxon>
        <taxon>Methanobacteriota</taxon>
        <taxon>Stenosarchaea group</taxon>
        <taxon>Halobacteria</taxon>
        <taxon>Halobacteriales</taxon>
        <taxon>Haloarculaceae</taxon>
        <taxon>Haloarcula</taxon>
    </lineage>
</organism>
<proteinExistence type="predicted"/>
<protein>
    <submittedName>
        <fullName evidence="1">Uncharacterized protein</fullName>
    </submittedName>
</protein>
<accession>A0A8T8KHQ8</accession>
<dbReference type="EMBL" id="CP073366">
    <property type="protein sequence ID" value="QUJ73554.1"/>
    <property type="molecule type" value="Genomic_DNA"/>
</dbReference>
<evidence type="ECO:0000313" key="2">
    <source>
        <dbReference type="Proteomes" id="UP000682967"/>
    </source>
</evidence>
<dbReference type="GeneID" id="64822764"/>
<dbReference type="AlphaFoldDB" id="A0A8T8KHQ8"/>
<name>A0A8T8KHQ8_9EURY</name>
<dbReference type="RefSeq" id="WP_160164319.1">
    <property type="nucleotide sequence ID" value="NZ_AOLR01000018.1"/>
</dbReference>
<dbReference type="Proteomes" id="UP000682967">
    <property type="component" value="Chromosome"/>
</dbReference>